<keyword evidence="7" id="KW-0289">Folate biosynthesis</keyword>
<dbReference type="SUPFAM" id="SSF55083">
    <property type="entry name" value="6-hydroxymethyl-7,8-dihydropterin pyrophosphokinase, HPPK"/>
    <property type="match status" value="1"/>
</dbReference>
<comment type="caution">
    <text evidence="9">The sequence shown here is derived from an EMBL/GenBank/DDBJ whole genome shotgun (WGS) entry which is preliminary data.</text>
</comment>
<dbReference type="Gene3D" id="3.30.70.560">
    <property type="entry name" value="7,8-Dihydro-6-hydroxymethylpterin-pyrophosphokinase HPPK"/>
    <property type="match status" value="1"/>
</dbReference>
<dbReference type="PANTHER" id="PTHR43071">
    <property type="entry name" value="2-AMINO-4-HYDROXY-6-HYDROXYMETHYLDIHYDROPTERIDINE PYROPHOSPHOKINASE"/>
    <property type="match status" value="1"/>
</dbReference>
<evidence type="ECO:0000256" key="4">
    <source>
        <dbReference type="ARBA" id="ARBA00022741"/>
    </source>
</evidence>
<dbReference type="InterPro" id="IPR000550">
    <property type="entry name" value="Hppk"/>
</dbReference>
<organism evidence="9 10">
    <name type="scientific">Cellvibrio polysaccharolyticus</name>
    <dbReference type="NCBI Taxonomy" id="2082724"/>
    <lineage>
        <taxon>Bacteria</taxon>
        <taxon>Pseudomonadati</taxon>
        <taxon>Pseudomonadota</taxon>
        <taxon>Gammaproteobacteria</taxon>
        <taxon>Cellvibrionales</taxon>
        <taxon>Cellvibrionaceae</taxon>
        <taxon>Cellvibrio</taxon>
    </lineage>
</organism>
<evidence type="ECO:0000313" key="10">
    <source>
        <dbReference type="Proteomes" id="UP000652567"/>
    </source>
</evidence>
<keyword evidence="5" id="KW-0418">Kinase</keyword>
<keyword evidence="3 9" id="KW-0808">Transferase</keyword>
<evidence type="ECO:0000256" key="1">
    <source>
        <dbReference type="ARBA" id="ARBA00005051"/>
    </source>
</evidence>
<dbReference type="GO" id="GO:0016301">
    <property type="term" value="F:kinase activity"/>
    <property type="evidence" value="ECO:0007669"/>
    <property type="project" value="UniProtKB-KW"/>
</dbReference>
<evidence type="ECO:0000256" key="6">
    <source>
        <dbReference type="ARBA" id="ARBA00022840"/>
    </source>
</evidence>
<dbReference type="Proteomes" id="UP000652567">
    <property type="component" value="Unassembled WGS sequence"/>
</dbReference>
<dbReference type="InterPro" id="IPR035907">
    <property type="entry name" value="Hppk_sf"/>
</dbReference>
<dbReference type="GO" id="GO:0046656">
    <property type="term" value="P:folic acid biosynthetic process"/>
    <property type="evidence" value="ECO:0007669"/>
    <property type="project" value="UniProtKB-KW"/>
</dbReference>
<keyword evidence="6" id="KW-0067">ATP-binding</keyword>
<dbReference type="GO" id="GO:0005524">
    <property type="term" value="F:ATP binding"/>
    <property type="evidence" value="ECO:0007669"/>
    <property type="project" value="UniProtKB-KW"/>
</dbReference>
<keyword evidence="4" id="KW-0547">Nucleotide-binding</keyword>
<reference evidence="9" key="1">
    <citation type="submission" date="2018-07" db="EMBL/GenBank/DDBJ databases">
        <title>Genome assembly of strain Ka43.</title>
        <authorList>
            <person name="Kukolya J."/>
            <person name="Nagy I."/>
            <person name="Horvath B."/>
            <person name="Toth A."/>
        </authorList>
    </citation>
    <scope>NUCLEOTIDE SEQUENCE</scope>
    <source>
        <strain evidence="9">KB43</strain>
    </source>
</reference>
<dbReference type="Pfam" id="PF01288">
    <property type="entry name" value="HPPK"/>
    <property type="match status" value="1"/>
</dbReference>
<protein>
    <recommendedName>
        <fullName evidence="2">2-amino-4-hydroxy-6-hydroxymethyldihydropteridine diphosphokinase</fullName>
        <ecNumber evidence="2">2.7.6.3</ecNumber>
    </recommendedName>
</protein>
<comment type="pathway">
    <text evidence="1">Cofactor biosynthesis; tetrahydrofolate biosynthesis; 2-amino-4-hydroxy-6-hydroxymethyl-7,8-dihydropteridine diphosphate from 7,8-dihydroneopterin triphosphate: step 4/4.</text>
</comment>
<evidence type="ECO:0000256" key="3">
    <source>
        <dbReference type="ARBA" id="ARBA00022679"/>
    </source>
</evidence>
<dbReference type="CDD" id="cd00483">
    <property type="entry name" value="HPPK"/>
    <property type="match status" value="1"/>
</dbReference>
<dbReference type="PANTHER" id="PTHR43071:SF2">
    <property type="entry name" value="2-AMINO-4-HYDROXY-6-HYDROXYMETHYLDIHYDROPTERIDINE PYROPHOSPHOKINASE"/>
    <property type="match status" value="1"/>
</dbReference>
<feature type="domain" description="7,8-dihydro-6-hydroxymethylpterin-pyrophosphokinase" evidence="8">
    <location>
        <begin position="5"/>
        <end position="129"/>
    </location>
</feature>
<proteinExistence type="predicted"/>
<evidence type="ECO:0000313" key="9">
    <source>
        <dbReference type="EMBL" id="MBE8718543.1"/>
    </source>
</evidence>
<evidence type="ECO:0000256" key="7">
    <source>
        <dbReference type="ARBA" id="ARBA00022909"/>
    </source>
</evidence>
<dbReference type="EC" id="2.7.6.3" evidence="2"/>
<evidence type="ECO:0000256" key="2">
    <source>
        <dbReference type="ARBA" id="ARBA00013253"/>
    </source>
</evidence>
<gene>
    <name evidence="9" type="primary">folK</name>
    <name evidence="9" type="ORF">C4F51_15265</name>
</gene>
<accession>A0A928YWS9</accession>
<name>A0A928YWS9_9GAMM</name>
<dbReference type="EMBL" id="PRDL01000001">
    <property type="protein sequence ID" value="MBE8718543.1"/>
    <property type="molecule type" value="Genomic_DNA"/>
</dbReference>
<sequence>MTRVYLSLGSNIHRHQHIHAALDALADAFGELMISPVYESKSVGFDGSNFFNLVVGVDTDLPIAALSDQLKQIENDNGRVRSGPKFSPRTLDIDILTYGDFVGVEHGVELPRTEITKNAFVLLPLAEIAGSEKHPALLGTYDALWGSYDKASQSLWRVDFTWRERQVSKAGN</sequence>
<dbReference type="RefSeq" id="WP_193911193.1">
    <property type="nucleotide sequence ID" value="NZ_PRDL01000001.1"/>
</dbReference>
<dbReference type="NCBIfam" id="TIGR01498">
    <property type="entry name" value="folK"/>
    <property type="match status" value="1"/>
</dbReference>
<keyword evidence="10" id="KW-1185">Reference proteome</keyword>
<evidence type="ECO:0000259" key="8">
    <source>
        <dbReference type="Pfam" id="PF01288"/>
    </source>
</evidence>
<dbReference type="GO" id="GO:0003848">
    <property type="term" value="F:2-amino-4-hydroxy-6-hydroxymethyldihydropteridine diphosphokinase activity"/>
    <property type="evidence" value="ECO:0007669"/>
    <property type="project" value="UniProtKB-EC"/>
</dbReference>
<dbReference type="AlphaFoldDB" id="A0A928YWS9"/>
<evidence type="ECO:0000256" key="5">
    <source>
        <dbReference type="ARBA" id="ARBA00022777"/>
    </source>
</evidence>